<evidence type="ECO:0000313" key="3">
    <source>
        <dbReference type="EMBL" id="KAK3866944.1"/>
    </source>
</evidence>
<sequence>MRSLVLSVGLVLCLWTVDTTATEPITMTALAPFLLVGFVALKAGVLLSGGYGIGKRSVDNLEDYEKINQQQNLFLSTVTNLDPNGCILKFLCNLETKPMETLTQEEAMLAHIFTQNNTNKDSLTPYSAAFVYAAEMGYQSKDAASCDKLFSQCTLDEQQLRSLFGRSWNCDQ</sequence>
<name>A0AAE1F4T6_PETCI</name>
<comment type="caution">
    <text evidence="3">The sequence shown here is derived from an EMBL/GenBank/DDBJ whole genome shotgun (WGS) entry which is preliminary data.</text>
</comment>
<organism evidence="3 4">
    <name type="scientific">Petrolisthes cinctipes</name>
    <name type="common">Flat porcelain crab</name>
    <dbReference type="NCBI Taxonomy" id="88211"/>
    <lineage>
        <taxon>Eukaryota</taxon>
        <taxon>Metazoa</taxon>
        <taxon>Ecdysozoa</taxon>
        <taxon>Arthropoda</taxon>
        <taxon>Crustacea</taxon>
        <taxon>Multicrustacea</taxon>
        <taxon>Malacostraca</taxon>
        <taxon>Eumalacostraca</taxon>
        <taxon>Eucarida</taxon>
        <taxon>Decapoda</taxon>
        <taxon>Pleocyemata</taxon>
        <taxon>Anomura</taxon>
        <taxon>Galatheoidea</taxon>
        <taxon>Porcellanidae</taxon>
        <taxon>Petrolisthes</taxon>
    </lineage>
</organism>
<feature type="signal peptide" evidence="2">
    <location>
        <begin position="1"/>
        <end position="21"/>
    </location>
</feature>
<dbReference type="AlphaFoldDB" id="A0AAE1F4T6"/>
<gene>
    <name evidence="3" type="ORF">Pcinc_027548</name>
</gene>
<keyword evidence="1" id="KW-1133">Transmembrane helix</keyword>
<dbReference type="Proteomes" id="UP001286313">
    <property type="component" value="Unassembled WGS sequence"/>
</dbReference>
<reference evidence="3" key="1">
    <citation type="submission" date="2023-10" db="EMBL/GenBank/DDBJ databases">
        <title>Genome assemblies of two species of porcelain crab, Petrolisthes cinctipes and Petrolisthes manimaculis (Anomura: Porcellanidae).</title>
        <authorList>
            <person name="Angst P."/>
        </authorList>
    </citation>
    <scope>NUCLEOTIDE SEQUENCE</scope>
    <source>
        <strain evidence="3">PB745_01</strain>
        <tissue evidence="3">Gill</tissue>
    </source>
</reference>
<keyword evidence="1" id="KW-0812">Transmembrane</keyword>
<feature type="transmembrane region" description="Helical" evidence="1">
    <location>
        <begin position="29"/>
        <end position="47"/>
    </location>
</feature>
<keyword evidence="4" id="KW-1185">Reference proteome</keyword>
<proteinExistence type="predicted"/>
<feature type="chain" id="PRO_5041897912" evidence="2">
    <location>
        <begin position="22"/>
        <end position="172"/>
    </location>
</feature>
<dbReference type="EMBL" id="JAWQEG010003307">
    <property type="protein sequence ID" value="KAK3866944.1"/>
    <property type="molecule type" value="Genomic_DNA"/>
</dbReference>
<protein>
    <submittedName>
        <fullName evidence="3">Uncharacterized protein</fullName>
    </submittedName>
</protein>
<keyword evidence="1" id="KW-0472">Membrane</keyword>
<accession>A0AAE1F4T6</accession>
<evidence type="ECO:0000256" key="1">
    <source>
        <dbReference type="SAM" id="Phobius"/>
    </source>
</evidence>
<evidence type="ECO:0000256" key="2">
    <source>
        <dbReference type="SAM" id="SignalP"/>
    </source>
</evidence>
<keyword evidence="2" id="KW-0732">Signal</keyword>
<evidence type="ECO:0000313" key="4">
    <source>
        <dbReference type="Proteomes" id="UP001286313"/>
    </source>
</evidence>